<gene>
    <name evidence="5" type="ORF">ACFSXZ_40185</name>
</gene>
<dbReference type="Proteomes" id="UP001597417">
    <property type="component" value="Unassembled WGS sequence"/>
</dbReference>
<protein>
    <submittedName>
        <fullName evidence="5">ESX secretion-associated protein EspG</fullName>
    </submittedName>
</protein>
<comment type="caution">
    <text evidence="5">The sequence shown here is derived from an EMBL/GenBank/DDBJ whole genome shotgun (WGS) entry which is preliminary data.</text>
</comment>
<evidence type="ECO:0000256" key="3">
    <source>
        <dbReference type="ARBA" id="ARBA00022490"/>
    </source>
</evidence>
<dbReference type="InterPro" id="IPR025734">
    <property type="entry name" value="EspG"/>
</dbReference>
<proteinExistence type="inferred from homology"/>
<dbReference type="RefSeq" id="WP_378271698.1">
    <property type="nucleotide sequence ID" value="NZ_JBHUKR010000029.1"/>
</dbReference>
<keyword evidence="6" id="KW-1185">Reference proteome</keyword>
<keyword evidence="4" id="KW-0143">Chaperone</keyword>
<accession>A0ABW5G6P0</accession>
<organism evidence="5 6">
    <name type="scientific">Amycolatopsis pigmentata</name>
    <dbReference type="NCBI Taxonomy" id="450801"/>
    <lineage>
        <taxon>Bacteria</taxon>
        <taxon>Bacillati</taxon>
        <taxon>Actinomycetota</taxon>
        <taxon>Actinomycetes</taxon>
        <taxon>Pseudonocardiales</taxon>
        <taxon>Pseudonocardiaceae</taxon>
        <taxon>Amycolatopsis</taxon>
    </lineage>
</organism>
<comment type="similarity">
    <text evidence="2">Belongs to the EspG family.</text>
</comment>
<evidence type="ECO:0000256" key="1">
    <source>
        <dbReference type="ARBA" id="ARBA00004496"/>
    </source>
</evidence>
<evidence type="ECO:0000256" key="2">
    <source>
        <dbReference type="ARBA" id="ARBA00006411"/>
    </source>
</evidence>
<dbReference type="Pfam" id="PF14011">
    <property type="entry name" value="ESX-1_EspG"/>
    <property type="match status" value="1"/>
</dbReference>
<evidence type="ECO:0000313" key="6">
    <source>
        <dbReference type="Proteomes" id="UP001597417"/>
    </source>
</evidence>
<dbReference type="EMBL" id="JBHUKR010000029">
    <property type="protein sequence ID" value="MFD2422562.1"/>
    <property type="molecule type" value="Genomic_DNA"/>
</dbReference>
<reference evidence="6" key="1">
    <citation type="journal article" date="2019" name="Int. J. Syst. Evol. Microbiol.">
        <title>The Global Catalogue of Microorganisms (GCM) 10K type strain sequencing project: providing services to taxonomists for standard genome sequencing and annotation.</title>
        <authorList>
            <consortium name="The Broad Institute Genomics Platform"/>
            <consortium name="The Broad Institute Genome Sequencing Center for Infectious Disease"/>
            <person name="Wu L."/>
            <person name="Ma J."/>
        </authorList>
    </citation>
    <scope>NUCLEOTIDE SEQUENCE [LARGE SCALE GENOMIC DNA]</scope>
    <source>
        <strain evidence="6">CGMCC 4.7645</strain>
    </source>
</reference>
<evidence type="ECO:0000313" key="5">
    <source>
        <dbReference type="EMBL" id="MFD2422562.1"/>
    </source>
</evidence>
<keyword evidence="3" id="KW-0963">Cytoplasm</keyword>
<comment type="subcellular location">
    <subcellularLocation>
        <location evidence="1">Cytoplasm</location>
    </subcellularLocation>
</comment>
<name>A0ABW5G6P0_9PSEU</name>
<sequence length="273" mass="28412">MTEAPTLPGVEAVGNQAGVAVRARVEMPSPVDFDPVRTIRDAASSGNLLDLIELSDVLSARRDEAGIREALYRDLAERGLSTEGGPDPSLMAGLTTLSEADVYVECEGLPDLARDGEVRAVAAAGGRRAVLVGHPGETLGLSGIRETEIWTAVVGLVPPLEPGPGHGVTLPASALRALAEAPAYGLGNGTSAYGGQIREVMAIQARPVLGAGQFSVRVRENGRLRRTGGVSWFVTDAGSYLGSVGAGRGREDWVSVSPADPQRLVKRLAGFLE</sequence>
<evidence type="ECO:0000256" key="4">
    <source>
        <dbReference type="ARBA" id="ARBA00023186"/>
    </source>
</evidence>